<dbReference type="EMBL" id="SMOL01000160">
    <property type="protein sequence ID" value="KAB2625527.1"/>
    <property type="molecule type" value="Genomic_DNA"/>
</dbReference>
<evidence type="ECO:0000313" key="4">
    <source>
        <dbReference type="Proteomes" id="UP000327157"/>
    </source>
</evidence>
<keyword evidence="4" id="KW-1185">Reference proteome</keyword>
<dbReference type="Proteomes" id="UP000327157">
    <property type="component" value="Chromosome 16"/>
</dbReference>
<name>A0A5N5HF51_9ROSA</name>
<comment type="similarity">
    <text evidence="1">Belongs to the AB hydrolase superfamily. AB hydrolase 4 family.</text>
</comment>
<comment type="caution">
    <text evidence="3">The sequence shown here is derived from an EMBL/GenBank/DDBJ whole genome shotgun (WGS) entry which is preliminary data.</text>
</comment>
<evidence type="ECO:0000256" key="1">
    <source>
        <dbReference type="ARBA" id="ARBA00010884"/>
    </source>
</evidence>
<keyword evidence="2" id="KW-0812">Transmembrane</keyword>
<dbReference type="Gene3D" id="3.40.50.1820">
    <property type="entry name" value="alpha/beta hydrolase"/>
    <property type="match status" value="1"/>
</dbReference>
<organism evidence="3 4">
    <name type="scientific">Pyrus ussuriensis x Pyrus communis</name>
    <dbReference type="NCBI Taxonomy" id="2448454"/>
    <lineage>
        <taxon>Eukaryota</taxon>
        <taxon>Viridiplantae</taxon>
        <taxon>Streptophyta</taxon>
        <taxon>Embryophyta</taxon>
        <taxon>Tracheophyta</taxon>
        <taxon>Spermatophyta</taxon>
        <taxon>Magnoliopsida</taxon>
        <taxon>eudicotyledons</taxon>
        <taxon>Gunneridae</taxon>
        <taxon>Pentapetalae</taxon>
        <taxon>rosids</taxon>
        <taxon>fabids</taxon>
        <taxon>Rosales</taxon>
        <taxon>Rosaceae</taxon>
        <taxon>Amygdaloideae</taxon>
        <taxon>Maleae</taxon>
        <taxon>Pyrus</taxon>
    </lineage>
</organism>
<keyword evidence="2" id="KW-1133">Transmembrane helix</keyword>
<dbReference type="PANTHER" id="PTHR10794:SF63">
    <property type="entry name" value="ALPHA_BETA HYDROLASE 1, ISOFORM A"/>
    <property type="match status" value="1"/>
</dbReference>
<dbReference type="GO" id="GO:0034338">
    <property type="term" value="F:short-chain carboxylesterase activity"/>
    <property type="evidence" value="ECO:0007669"/>
    <property type="project" value="TreeGrafter"/>
</dbReference>
<protein>
    <submittedName>
        <fullName evidence="3">Embryogenesis-associated protein EMB8-like</fullName>
    </submittedName>
</protein>
<gene>
    <name evidence="3" type="ORF">D8674_017187</name>
</gene>
<reference evidence="3 4" key="3">
    <citation type="submission" date="2019-11" db="EMBL/GenBank/DDBJ databases">
        <title>A de novo genome assembly of a pear dwarfing rootstock.</title>
        <authorList>
            <person name="Wang F."/>
            <person name="Wang J."/>
            <person name="Li S."/>
            <person name="Zhang Y."/>
            <person name="Fang M."/>
            <person name="Ma L."/>
            <person name="Zhao Y."/>
            <person name="Jiang S."/>
        </authorList>
    </citation>
    <scope>NUCLEOTIDE SEQUENCE [LARGE SCALE GENOMIC DNA]</scope>
    <source>
        <strain evidence="3">S2</strain>
        <tissue evidence="3">Leaf</tissue>
    </source>
</reference>
<dbReference type="InterPro" id="IPR029058">
    <property type="entry name" value="AB_hydrolase_fold"/>
</dbReference>
<dbReference type="OrthoDB" id="247542at2759"/>
<keyword evidence="2" id="KW-0472">Membrane</keyword>
<sequence>MDYFRSFHGSSANPYELLCTAATLIPVWHYLLGFLIISYCWVLHARYLATPWLASPHLQNLFLKFFGYTPDVTYQREFFRLSDGGTIALDWAAAASSHIFGGGLVPKGDSTTPIVVVLPGLTSDSDSAYVRNLAFNTAKMGWNVVISNHRGLGGVPLTSDFIFNCGWTDDIREVSNHLHHKHPKASLFLIGTSIVLHFNQISNLISVGIDTFVCLGANILVKYLGEDGNNVPVAGAAAICNPWDFLIGDRFIQRTFLQKLYDKHAYSRLANWDGKMHCIRHYHATCDVEKFETVDTFYRRTSSSIYVCNVAVPLLCISALDDPICTRESIPWDEYGIGVVVQLVKVAAFVKGVALAKVVAQKLGMGA</sequence>
<dbReference type="InterPro" id="IPR012020">
    <property type="entry name" value="ABHD4"/>
</dbReference>
<dbReference type="InterPro" id="IPR050960">
    <property type="entry name" value="AB_hydrolase_4_sf"/>
</dbReference>
<evidence type="ECO:0000256" key="2">
    <source>
        <dbReference type="SAM" id="Phobius"/>
    </source>
</evidence>
<proteinExistence type="inferred from homology"/>
<reference evidence="4" key="2">
    <citation type="submission" date="2019-10" db="EMBL/GenBank/DDBJ databases">
        <title>A de novo genome assembly of a pear dwarfing rootstock.</title>
        <authorList>
            <person name="Wang F."/>
            <person name="Wang J."/>
            <person name="Li S."/>
            <person name="Zhang Y."/>
            <person name="Fang M."/>
            <person name="Ma L."/>
            <person name="Zhao Y."/>
            <person name="Jiang S."/>
        </authorList>
    </citation>
    <scope>NUCLEOTIDE SEQUENCE [LARGE SCALE GENOMIC DNA]</scope>
</reference>
<accession>A0A5N5HF51</accession>
<dbReference type="GO" id="GO:0047372">
    <property type="term" value="F:monoacylglycerol lipase activity"/>
    <property type="evidence" value="ECO:0007669"/>
    <property type="project" value="TreeGrafter"/>
</dbReference>
<evidence type="ECO:0000313" key="3">
    <source>
        <dbReference type="EMBL" id="KAB2625527.1"/>
    </source>
</evidence>
<reference evidence="3 4" key="1">
    <citation type="submission" date="2019-09" db="EMBL/GenBank/DDBJ databases">
        <authorList>
            <person name="Ou C."/>
        </authorList>
    </citation>
    <scope>NUCLEOTIDE SEQUENCE [LARGE SCALE GENOMIC DNA]</scope>
    <source>
        <strain evidence="3">S2</strain>
        <tissue evidence="3">Leaf</tissue>
    </source>
</reference>
<dbReference type="PANTHER" id="PTHR10794">
    <property type="entry name" value="ABHYDROLASE DOMAIN-CONTAINING PROTEIN"/>
    <property type="match status" value="1"/>
</dbReference>
<dbReference type="SUPFAM" id="SSF53474">
    <property type="entry name" value="alpha/beta-Hydrolases"/>
    <property type="match status" value="2"/>
</dbReference>
<dbReference type="AlphaFoldDB" id="A0A5N5HF51"/>
<dbReference type="PIRSF" id="PIRSF005211">
    <property type="entry name" value="Ab_hydro_YheT"/>
    <property type="match status" value="1"/>
</dbReference>
<feature type="transmembrane region" description="Helical" evidence="2">
    <location>
        <begin position="20"/>
        <end position="42"/>
    </location>
</feature>